<keyword evidence="2" id="KW-1185">Reference proteome</keyword>
<protein>
    <submittedName>
        <fullName evidence="1">Uncharacterized protein</fullName>
    </submittedName>
</protein>
<organism evidence="1 2">
    <name type="scientific">Sulfitobacter porphyrae</name>
    <dbReference type="NCBI Taxonomy" id="1246864"/>
    <lineage>
        <taxon>Bacteria</taxon>
        <taxon>Pseudomonadati</taxon>
        <taxon>Pseudomonadota</taxon>
        <taxon>Alphaproteobacteria</taxon>
        <taxon>Rhodobacterales</taxon>
        <taxon>Roseobacteraceae</taxon>
        <taxon>Sulfitobacter</taxon>
    </lineage>
</organism>
<evidence type="ECO:0000313" key="2">
    <source>
        <dbReference type="Proteomes" id="UP001596353"/>
    </source>
</evidence>
<evidence type="ECO:0000313" key="1">
    <source>
        <dbReference type="EMBL" id="MFC6758461.1"/>
    </source>
</evidence>
<reference evidence="2" key="1">
    <citation type="journal article" date="2019" name="Int. J. Syst. Evol. Microbiol.">
        <title>The Global Catalogue of Microorganisms (GCM) 10K type strain sequencing project: providing services to taxonomists for standard genome sequencing and annotation.</title>
        <authorList>
            <consortium name="The Broad Institute Genomics Platform"/>
            <consortium name="The Broad Institute Genome Sequencing Center for Infectious Disease"/>
            <person name="Wu L."/>
            <person name="Ma J."/>
        </authorList>
    </citation>
    <scope>NUCLEOTIDE SEQUENCE [LARGE SCALE GENOMIC DNA]</scope>
    <source>
        <strain evidence="2">CCUG 66188</strain>
    </source>
</reference>
<comment type="caution">
    <text evidence="1">The sequence shown here is derived from an EMBL/GenBank/DDBJ whole genome shotgun (WGS) entry which is preliminary data.</text>
</comment>
<sequence>MLTGLLSAAGLCLPVGNLLGLGNDDIGLPTDDCLATGGCSVKGNGVWDAGRTAYIEAHYGGEDPHPEAQTRFEFYQAEIEAAIETEGTPCWVPSAACWAASCPNPACAPPSKQGHQTPLDGCGRH</sequence>
<name>A0ABW2AZQ4_9RHOB</name>
<accession>A0ABW2AZQ4</accession>
<dbReference type="Proteomes" id="UP001596353">
    <property type="component" value="Unassembled WGS sequence"/>
</dbReference>
<proteinExistence type="predicted"/>
<gene>
    <name evidence="1" type="ORF">ACFQFQ_01415</name>
</gene>
<dbReference type="EMBL" id="JBHSWG010000001">
    <property type="protein sequence ID" value="MFC6758461.1"/>
    <property type="molecule type" value="Genomic_DNA"/>
</dbReference>